<feature type="compositionally biased region" description="Basic and acidic residues" evidence="6">
    <location>
        <begin position="74"/>
        <end position="90"/>
    </location>
</feature>
<comment type="caution">
    <text evidence="9">The sequence shown here is derived from an EMBL/GenBank/DDBJ whole genome shotgun (WGS) entry which is preliminary data.</text>
</comment>
<comment type="similarity">
    <text evidence="2">Belongs to the TMC family.</text>
</comment>
<keyword evidence="3 7" id="KW-0812">Transmembrane</keyword>
<evidence type="ECO:0000313" key="9">
    <source>
        <dbReference type="EMBL" id="CAD5114268.1"/>
    </source>
</evidence>
<feature type="region of interest" description="Disordered" evidence="6">
    <location>
        <begin position="54"/>
        <end position="97"/>
    </location>
</feature>
<dbReference type="PANTHER" id="PTHR23302">
    <property type="entry name" value="TRANSMEMBRANE CHANNEL-RELATED"/>
    <property type="match status" value="1"/>
</dbReference>
<comment type="subcellular location">
    <subcellularLocation>
        <location evidence="1">Membrane</location>
        <topology evidence="1">Multi-pass membrane protein</topology>
    </subcellularLocation>
</comment>
<gene>
    <name evidence="9" type="ORF">DGYR_LOCUS3129</name>
</gene>
<feature type="transmembrane region" description="Helical" evidence="7">
    <location>
        <begin position="256"/>
        <end position="274"/>
    </location>
</feature>
<evidence type="ECO:0000256" key="7">
    <source>
        <dbReference type="SAM" id="Phobius"/>
    </source>
</evidence>
<evidence type="ECO:0000256" key="1">
    <source>
        <dbReference type="ARBA" id="ARBA00004141"/>
    </source>
</evidence>
<feature type="transmembrane region" description="Helical" evidence="7">
    <location>
        <begin position="477"/>
        <end position="503"/>
    </location>
</feature>
<feature type="region of interest" description="Disordered" evidence="6">
    <location>
        <begin position="1"/>
        <end position="26"/>
    </location>
</feature>
<dbReference type="EMBL" id="CAJFCJ010000005">
    <property type="protein sequence ID" value="CAD5114268.1"/>
    <property type="molecule type" value="Genomic_DNA"/>
</dbReference>
<dbReference type="Pfam" id="PF07810">
    <property type="entry name" value="TMC"/>
    <property type="match status" value="1"/>
</dbReference>
<reference evidence="9 10" key="1">
    <citation type="submission" date="2020-08" db="EMBL/GenBank/DDBJ databases">
        <authorList>
            <person name="Hejnol A."/>
        </authorList>
    </citation>
    <scope>NUCLEOTIDE SEQUENCE [LARGE SCALE GENOMIC DNA]</scope>
</reference>
<protein>
    <submittedName>
        <fullName evidence="9">DgyrCDS3410</fullName>
    </submittedName>
</protein>
<proteinExistence type="inferred from homology"/>
<evidence type="ECO:0000259" key="8">
    <source>
        <dbReference type="Pfam" id="PF07810"/>
    </source>
</evidence>
<feature type="transmembrane region" description="Helical" evidence="7">
    <location>
        <begin position="146"/>
        <end position="167"/>
    </location>
</feature>
<name>A0A7I8VF27_9ANNE</name>
<evidence type="ECO:0000256" key="6">
    <source>
        <dbReference type="SAM" id="MobiDB-lite"/>
    </source>
</evidence>
<feature type="region of interest" description="Disordered" evidence="6">
    <location>
        <begin position="596"/>
        <end position="615"/>
    </location>
</feature>
<keyword evidence="4 7" id="KW-1133">Transmembrane helix</keyword>
<dbReference type="PANTHER" id="PTHR23302:SF24">
    <property type="entry name" value="TMC DOMAIN-CONTAINING PROTEIN"/>
    <property type="match status" value="1"/>
</dbReference>
<dbReference type="InterPro" id="IPR038900">
    <property type="entry name" value="TMC"/>
</dbReference>
<accession>A0A7I8VF27</accession>
<dbReference type="InterPro" id="IPR012496">
    <property type="entry name" value="TMC_dom"/>
</dbReference>
<dbReference type="GO" id="GO:0005886">
    <property type="term" value="C:plasma membrane"/>
    <property type="evidence" value="ECO:0007669"/>
    <property type="project" value="InterPro"/>
</dbReference>
<keyword evidence="10" id="KW-1185">Reference proteome</keyword>
<dbReference type="Proteomes" id="UP000549394">
    <property type="component" value="Unassembled WGS sequence"/>
</dbReference>
<keyword evidence="5 7" id="KW-0472">Membrane</keyword>
<evidence type="ECO:0000256" key="5">
    <source>
        <dbReference type="ARBA" id="ARBA00023136"/>
    </source>
</evidence>
<evidence type="ECO:0000256" key="3">
    <source>
        <dbReference type="ARBA" id="ARBA00022692"/>
    </source>
</evidence>
<evidence type="ECO:0000313" key="10">
    <source>
        <dbReference type="Proteomes" id="UP000549394"/>
    </source>
</evidence>
<dbReference type="AlphaFoldDB" id="A0A7I8VF27"/>
<dbReference type="GO" id="GO:0008381">
    <property type="term" value="F:mechanosensitive monoatomic ion channel activity"/>
    <property type="evidence" value="ECO:0007669"/>
    <property type="project" value="TreeGrafter"/>
</dbReference>
<evidence type="ECO:0000256" key="4">
    <source>
        <dbReference type="ARBA" id="ARBA00022989"/>
    </source>
</evidence>
<feature type="transmembrane region" description="Helical" evidence="7">
    <location>
        <begin position="523"/>
        <end position="546"/>
    </location>
</feature>
<feature type="transmembrane region" description="Helical" evidence="7">
    <location>
        <begin position="402"/>
        <end position="422"/>
    </location>
</feature>
<evidence type="ECO:0000256" key="2">
    <source>
        <dbReference type="ARBA" id="ARBA00006510"/>
    </source>
</evidence>
<dbReference type="OrthoDB" id="1936208at2759"/>
<organism evidence="9 10">
    <name type="scientific">Dimorphilus gyrociliatus</name>
    <dbReference type="NCBI Taxonomy" id="2664684"/>
    <lineage>
        <taxon>Eukaryota</taxon>
        <taxon>Metazoa</taxon>
        <taxon>Spiralia</taxon>
        <taxon>Lophotrochozoa</taxon>
        <taxon>Annelida</taxon>
        <taxon>Polychaeta</taxon>
        <taxon>Polychaeta incertae sedis</taxon>
        <taxon>Dinophilidae</taxon>
        <taxon>Dimorphilus</taxon>
    </lineage>
</organism>
<feature type="domain" description="TMC" evidence="8">
    <location>
        <begin position="393"/>
        <end position="521"/>
    </location>
</feature>
<sequence length="615" mass="71565">MENIRMFRNANFDPNSQERKSSLPGSDIQESFLKNSLFNSLPSKEHRFQRRVKGLRHRHTNENFRSNLPRTKTIKSESHSSRGERQRDLRSFTVPENADHAQQRQIRRYRLQATNYITEIRRLLWGDTLRTIEGRFGTSVSSYFEFLIWLFQLNFVIFILVFSIILLPHIFYKPKSFETSVINSTRINNIYVNESIKCSKRYGTYLSDTFRNATAFQKILGLFIGTLWLENTEMFYGRYYNKMVIETNNLYYNMPVAYVLTVVFCLLISLFFVVRQTAHGVKEKMLQSGDNYYTASAMIFTSWDYSLIHTKNALLKKDLIKNQITGYISDRRRKVRFEKMKSSEKFKLNFKRSVFLRLASVGVLAVSLAQQVKCENEGDITCGICKKLKNSQCWETYVGQQLYKLIITHFFVGIFEFILSFIRRVIVMHHWKCARSSDQDENGSSSNNGQCFLTRSIGLEEFRVPVRVLDLIYLQTLCWIGLFFSPLIAAATVLELILFYFLLKISLMRNCEPSKTTYRTSSTKGFFMGVLLISFFGCVAVIAFALGRIKPSQTCGPFRIYSSNDFHFWTVIPNMISTWPKGTIYILSEGNDSRSEEKDQSFEVSISHDDSCLGD</sequence>